<reference evidence="3 4" key="1">
    <citation type="submission" date="2019-01" db="EMBL/GenBank/DDBJ databases">
        <authorList>
            <person name="Chen W.-M."/>
        </authorList>
    </citation>
    <scope>NUCLEOTIDE SEQUENCE [LARGE SCALE GENOMIC DNA]</scope>
    <source>
        <strain evidence="3 4">FSY-9</strain>
    </source>
</reference>
<feature type="signal peptide" evidence="1">
    <location>
        <begin position="1"/>
        <end position="22"/>
    </location>
</feature>
<dbReference type="OrthoDB" id="7586086at2"/>
<feature type="chain" id="PRO_5018732442" evidence="1">
    <location>
        <begin position="23"/>
        <end position="167"/>
    </location>
</feature>
<gene>
    <name evidence="3" type="ORF">EOE18_08245</name>
</gene>
<accession>A0A3S2UUG5</accession>
<keyword evidence="4" id="KW-1185">Reference proteome</keyword>
<comment type="caution">
    <text evidence="3">The sequence shown here is derived from an EMBL/GenBank/DDBJ whole genome shotgun (WGS) entry which is preliminary data.</text>
</comment>
<sequence>MRWFIAIALVAMPVALPVAVQAREPTGARAFMERVIRYALRDDSDPDARSYRSFFAERLDRAMMLDRHAPEQEIGFLEAEVICGCQDNEGLVMSVVSVNGDADHAKVKVLRRWNSKGRGFATFSLAREHGFWKIADIAEMHTPSLQAGLDQANAKLLKEREKVKGRY</sequence>
<evidence type="ECO:0000313" key="4">
    <source>
        <dbReference type="Proteomes" id="UP000282837"/>
    </source>
</evidence>
<dbReference type="InterPro" id="IPR024289">
    <property type="entry name" value="DUF3828"/>
</dbReference>
<dbReference type="Proteomes" id="UP000282837">
    <property type="component" value="Unassembled WGS sequence"/>
</dbReference>
<keyword evidence="1" id="KW-0732">Signal</keyword>
<name>A0A3S2UUG5_9SPHN</name>
<organism evidence="3 4">
    <name type="scientific">Novosphingobium umbonatum</name>
    <dbReference type="NCBI Taxonomy" id="1908524"/>
    <lineage>
        <taxon>Bacteria</taxon>
        <taxon>Pseudomonadati</taxon>
        <taxon>Pseudomonadota</taxon>
        <taxon>Alphaproteobacteria</taxon>
        <taxon>Sphingomonadales</taxon>
        <taxon>Sphingomonadaceae</taxon>
        <taxon>Novosphingobium</taxon>
    </lineage>
</organism>
<dbReference type="Pfam" id="PF12883">
    <property type="entry name" value="DUF3828"/>
    <property type="match status" value="1"/>
</dbReference>
<feature type="domain" description="DUF3828" evidence="2">
    <location>
        <begin position="42"/>
        <end position="139"/>
    </location>
</feature>
<dbReference type="AlphaFoldDB" id="A0A3S2UUG5"/>
<proteinExistence type="predicted"/>
<evidence type="ECO:0000259" key="2">
    <source>
        <dbReference type="Pfam" id="PF12883"/>
    </source>
</evidence>
<evidence type="ECO:0000256" key="1">
    <source>
        <dbReference type="SAM" id="SignalP"/>
    </source>
</evidence>
<protein>
    <submittedName>
        <fullName evidence="3">DUF3828 domain-containing protein</fullName>
    </submittedName>
</protein>
<evidence type="ECO:0000313" key="3">
    <source>
        <dbReference type="EMBL" id="RVU05300.1"/>
    </source>
</evidence>
<dbReference type="EMBL" id="SACO01000005">
    <property type="protein sequence ID" value="RVU05300.1"/>
    <property type="molecule type" value="Genomic_DNA"/>
</dbReference>
<dbReference type="RefSeq" id="WP_127708191.1">
    <property type="nucleotide sequence ID" value="NZ_SACO01000005.1"/>
</dbReference>